<keyword evidence="4" id="KW-0732">Signal</keyword>
<protein>
    <submittedName>
        <fullName evidence="6">Peptide ABC transporter substrate-binding protein</fullName>
    </submittedName>
</protein>
<accession>A0A8T9MUE7</accession>
<dbReference type="PANTHER" id="PTHR30290:SF10">
    <property type="entry name" value="PERIPLASMIC OLIGOPEPTIDE-BINDING PROTEIN-RELATED"/>
    <property type="match status" value="1"/>
</dbReference>
<dbReference type="InterPro" id="IPR030678">
    <property type="entry name" value="Peptide/Ni-bd"/>
</dbReference>
<sequence length="530" mass="58476">MKNKIPPPAAETAAAPSAAPAAKNNVIIDIGAEPSSLDPHKASDSGAFDVMRQMLLGLVAADGEGKTVPALAEKWESADNKVWTFHLRDAKWNNGDPVTADDFVFSLRRLTDPATGSPYGGYLVDAKVENAAAVNQGKAKPETLGVKALDAKTLQITLSEAVPYFPDMMLLPVTYAVHAKTVQQHGDKWTQPEHYVANAAYKLKEWTVNSQIVLERNPDFYDNAQTDINEIVFLPITDASASLNRYRAGELDFAAVPPAQFQQVKDDAVLGKEMRVRPRLCTFYYEPNIKQPKFADAKVRRALMLSLDRETIAGKVLGRGETPAYQFTPPSINDMGDAAMDWRGWDKAKRIEEAKKLLAEAGYGAGKPLRFEILYNTSDVSKQLVSASMALWKEALGADWVDIQAVNQEWKTFLDTKRAGKFDVGFSGWCADYNEPSSFLNMMRTGNGNNSNAYANPEFDALLDKTLSAPDAAARQKLYHDAERVLIDQDAGMVPVFHRVSVSVLKPYVLGFSGNDPMGNYQIKDWELSR</sequence>
<evidence type="ECO:0000256" key="4">
    <source>
        <dbReference type="ARBA" id="ARBA00022729"/>
    </source>
</evidence>
<dbReference type="InterPro" id="IPR039424">
    <property type="entry name" value="SBP_5"/>
</dbReference>
<dbReference type="SUPFAM" id="SSF53850">
    <property type="entry name" value="Periplasmic binding protein-like II"/>
    <property type="match status" value="1"/>
</dbReference>
<dbReference type="Gene3D" id="3.40.190.10">
    <property type="entry name" value="Periplasmic binding protein-like II"/>
    <property type="match status" value="1"/>
</dbReference>
<name>A0A8T9MUE7_9NEIS</name>
<dbReference type="Gene3D" id="3.90.76.10">
    <property type="entry name" value="Dipeptide-binding Protein, Domain 1"/>
    <property type="match status" value="1"/>
</dbReference>
<evidence type="ECO:0000256" key="1">
    <source>
        <dbReference type="ARBA" id="ARBA00004196"/>
    </source>
</evidence>
<evidence type="ECO:0000313" key="6">
    <source>
        <dbReference type="EMBL" id="UOP04126.1"/>
    </source>
</evidence>
<evidence type="ECO:0000256" key="2">
    <source>
        <dbReference type="ARBA" id="ARBA00005695"/>
    </source>
</evidence>
<evidence type="ECO:0000256" key="3">
    <source>
        <dbReference type="ARBA" id="ARBA00022448"/>
    </source>
</evidence>
<dbReference type="PIRSF" id="PIRSF002741">
    <property type="entry name" value="MppA"/>
    <property type="match status" value="1"/>
</dbReference>
<gene>
    <name evidence="6" type="ORF">LVJ77_06570</name>
</gene>
<dbReference type="GO" id="GO:1904680">
    <property type="term" value="F:peptide transmembrane transporter activity"/>
    <property type="evidence" value="ECO:0007669"/>
    <property type="project" value="TreeGrafter"/>
</dbReference>
<dbReference type="Pfam" id="PF00496">
    <property type="entry name" value="SBP_bac_5"/>
    <property type="match status" value="1"/>
</dbReference>
<dbReference type="GO" id="GO:0030288">
    <property type="term" value="C:outer membrane-bounded periplasmic space"/>
    <property type="evidence" value="ECO:0007669"/>
    <property type="project" value="TreeGrafter"/>
</dbReference>
<dbReference type="GO" id="GO:0043190">
    <property type="term" value="C:ATP-binding cassette (ABC) transporter complex"/>
    <property type="evidence" value="ECO:0007669"/>
    <property type="project" value="InterPro"/>
</dbReference>
<dbReference type="Gene3D" id="3.10.105.10">
    <property type="entry name" value="Dipeptide-binding Protein, Domain 3"/>
    <property type="match status" value="1"/>
</dbReference>
<dbReference type="InterPro" id="IPR000914">
    <property type="entry name" value="SBP_5_dom"/>
</dbReference>
<evidence type="ECO:0000259" key="5">
    <source>
        <dbReference type="Pfam" id="PF00496"/>
    </source>
</evidence>
<dbReference type="FunFam" id="3.90.76.10:FF:000001">
    <property type="entry name" value="Oligopeptide ABC transporter substrate-binding protein"/>
    <property type="match status" value="1"/>
</dbReference>
<comment type="subcellular location">
    <subcellularLocation>
        <location evidence="1">Cell envelope</location>
    </subcellularLocation>
</comment>
<reference evidence="6" key="2">
    <citation type="journal article" date="2022" name="Res Sq">
        <title>Evolution of multicellular longitudinally dividing oral cavity symbionts (Neisseriaceae).</title>
        <authorList>
            <person name="Nyongesa S."/>
            <person name="Weber P."/>
            <person name="Bernet E."/>
            <person name="Pullido F."/>
            <person name="Nieckarz M."/>
            <person name="Delaby M."/>
            <person name="Nieves C."/>
            <person name="Viehboeck T."/>
            <person name="Krause N."/>
            <person name="Rivera-Millot A."/>
            <person name="Nakamura A."/>
            <person name="Vischer N."/>
            <person name="VanNieuwenhze M."/>
            <person name="Brun Y."/>
            <person name="Cava F."/>
            <person name="Bulgheresi S."/>
            <person name="Veyrier F."/>
        </authorList>
    </citation>
    <scope>NUCLEOTIDE SEQUENCE</scope>
    <source>
        <strain evidence="6">17694</strain>
    </source>
</reference>
<dbReference type="Proteomes" id="UP000831534">
    <property type="component" value="Chromosome"/>
</dbReference>
<reference evidence="6" key="1">
    <citation type="submission" date="2021-12" db="EMBL/GenBank/DDBJ databases">
        <authorList>
            <person name="Veyrier F.J."/>
        </authorList>
    </citation>
    <scope>NUCLEOTIDE SEQUENCE</scope>
    <source>
        <strain evidence="6">17694</strain>
    </source>
</reference>
<dbReference type="AlphaFoldDB" id="A0A8T9MUE7"/>
<dbReference type="CDD" id="cd08504">
    <property type="entry name" value="PBP2_OppA"/>
    <property type="match status" value="1"/>
</dbReference>
<dbReference type="FunFam" id="3.10.105.10:FF:000001">
    <property type="entry name" value="Oligopeptide ABC transporter, oligopeptide-binding protein"/>
    <property type="match status" value="1"/>
</dbReference>
<dbReference type="PANTHER" id="PTHR30290">
    <property type="entry name" value="PERIPLASMIC BINDING COMPONENT OF ABC TRANSPORTER"/>
    <property type="match status" value="1"/>
</dbReference>
<keyword evidence="3" id="KW-0813">Transport</keyword>
<dbReference type="GO" id="GO:0015833">
    <property type="term" value="P:peptide transport"/>
    <property type="evidence" value="ECO:0007669"/>
    <property type="project" value="TreeGrafter"/>
</dbReference>
<comment type="similarity">
    <text evidence="2">Belongs to the bacterial solute-binding protein 5 family.</text>
</comment>
<evidence type="ECO:0000313" key="7">
    <source>
        <dbReference type="Proteomes" id="UP000831534"/>
    </source>
</evidence>
<keyword evidence="7" id="KW-1185">Reference proteome</keyword>
<organism evidence="6 7">
    <name type="scientific">Conchiformibius kuhniae</name>
    <dbReference type="NCBI Taxonomy" id="211502"/>
    <lineage>
        <taxon>Bacteria</taxon>
        <taxon>Pseudomonadati</taxon>
        <taxon>Pseudomonadota</taxon>
        <taxon>Betaproteobacteria</taxon>
        <taxon>Neisseriales</taxon>
        <taxon>Neisseriaceae</taxon>
        <taxon>Conchiformibius</taxon>
    </lineage>
</organism>
<dbReference type="EMBL" id="CP091521">
    <property type="protein sequence ID" value="UOP04126.1"/>
    <property type="molecule type" value="Genomic_DNA"/>
</dbReference>
<feature type="domain" description="Solute-binding protein family 5" evidence="5">
    <location>
        <begin position="67"/>
        <end position="450"/>
    </location>
</feature>
<proteinExistence type="inferred from homology"/>